<keyword evidence="1" id="KW-1133">Transmembrane helix</keyword>
<sequence>MNKIKLDFTLLETIMANIYLALPKILLGVLFVVVAWVVLKLVLFLVKKSLKFTKLDKLSDKLNEIPFLSSNLNLKLDKVILIFVKWFLILIFLIIGSDFLGLSFISNEVSKLINFLPKIFTALAIFVFGIYGANYLKESVRSLIKAIDVGGSKAISNVVFILLAIMVSILALNQAGLDTEIITKNIFLILGAALAAFTIAFGLGSRDIILRLLLGFYSKKSFKVGQKISIDGEEGVIIAIESISVIVRFADKKVVYPIKYISNKKIEIID</sequence>
<organism evidence="2 3">
    <name type="scientific">Neotamlana nanhaiensis</name>
    <dbReference type="NCBI Taxonomy" id="1382798"/>
    <lineage>
        <taxon>Bacteria</taxon>
        <taxon>Pseudomonadati</taxon>
        <taxon>Bacteroidota</taxon>
        <taxon>Flavobacteriia</taxon>
        <taxon>Flavobacteriales</taxon>
        <taxon>Flavobacteriaceae</taxon>
        <taxon>Neotamlana</taxon>
    </lineage>
</organism>
<dbReference type="Proteomes" id="UP000032361">
    <property type="component" value="Unassembled WGS sequence"/>
</dbReference>
<dbReference type="PANTHER" id="PTHR30221:SF1">
    <property type="entry name" value="SMALL-CONDUCTANCE MECHANOSENSITIVE CHANNEL"/>
    <property type="match status" value="1"/>
</dbReference>
<dbReference type="AlphaFoldDB" id="A0A0D7W1Y2"/>
<proteinExistence type="predicted"/>
<dbReference type="Gene3D" id="1.10.287.1260">
    <property type="match status" value="1"/>
</dbReference>
<gene>
    <name evidence="2" type="ORF">PK35_08795</name>
</gene>
<dbReference type="EMBL" id="JTDV01000005">
    <property type="protein sequence ID" value="KJD33054.1"/>
    <property type="molecule type" value="Genomic_DNA"/>
</dbReference>
<dbReference type="RefSeq" id="WP_044626329.1">
    <property type="nucleotide sequence ID" value="NZ_JTDV01000005.1"/>
</dbReference>
<feature type="transmembrane region" description="Helical" evidence="1">
    <location>
        <begin position="185"/>
        <end position="204"/>
    </location>
</feature>
<reference evidence="2 3" key="1">
    <citation type="journal article" date="2015" name="Antonie Van Leeuwenhoek">
        <title>Tamlana nanhaiensis sp. nov., isolated from surface seawater collected from the South China Sea.</title>
        <authorList>
            <person name="Liu X."/>
            <person name="Lai Q."/>
            <person name="Du Y."/>
            <person name="Li G."/>
            <person name="Sun F."/>
            <person name="Shao Z."/>
        </authorList>
    </citation>
    <scope>NUCLEOTIDE SEQUENCE [LARGE SCALE GENOMIC DNA]</scope>
    <source>
        <strain evidence="2 3">FHC16</strain>
    </source>
</reference>
<feature type="transmembrane region" description="Helical" evidence="1">
    <location>
        <begin position="154"/>
        <end position="173"/>
    </location>
</feature>
<feature type="transmembrane region" description="Helical" evidence="1">
    <location>
        <begin position="25"/>
        <end position="46"/>
    </location>
</feature>
<keyword evidence="1" id="KW-0812">Transmembrane</keyword>
<keyword evidence="3" id="KW-1185">Reference proteome</keyword>
<dbReference type="Pfam" id="PF05552">
    <property type="entry name" value="MS_channel_1st_1"/>
    <property type="match status" value="2"/>
</dbReference>
<evidence type="ECO:0000313" key="2">
    <source>
        <dbReference type="EMBL" id="KJD33054.1"/>
    </source>
</evidence>
<evidence type="ECO:0000313" key="3">
    <source>
        <dbReference type="Proteomes" id="UP000032361"/>
    </source>
</evidence>
<dbReference type="InterPro" id="IPR008910">
    <property type="entry name" value="MSC_TM_helix"/>
</dbReference>
<name>A0A0D7W1Y2_9FLAO</name>
<dbReference type="InterPro" id="IPR045275">
    <property type="entry name" value="MscS_archaea/bacteria_type"/>
</dbReference>
<dbReference type="PANTHER" id="PTHR30221">
    <property type="entry name" value="SMALL-CONDUCTANCE MECHANOSENSITIVE CHANNEL"/>
    <property type="match status" value="1"/>
</dbReference>
<dbReference type="GO" id="GO:0008381">
    <property type="term" value="F:mechanosensitive monoatomic ion channel activity"/>
    <property type="evidence" value="ECO:0007669"/>
    <property type="project" value="InterPro"/>
</dbReference>
<accession>A0A0D7W1Y2</accession>
<dbReference type="PATRIC" id="fig|1382798.3.peg.3107"/>
<feature type="transmembrane region" description="Helical" evidence="1">
    <location>
        <begin position="79"/>
        <end position="106"/>
    </location>
</feature>
<protein>
    <recommendedName>
        <fullName evidence="4">Small-conductance mechanosensitive channel</fullName>
    </recommendedName>
</protein>
<feature type="transmembrane region" description="Helical" evidence="1">
    <location>
        <begin position="112"/>
        <end position="133"/>
    </location>
</feature>
<evidence type="ECO:0008006" key="4">
    <source>
        <dbReference type="Google" id="ProtNLM"/>
    </source>
</evidence>
<keyword evidence="1" id="KW-0472">Membrane</keyword>
<comment type="caution">
    <text evidence="2">The sequence shown here is derived from an EMBL/GenBank/DDBJ whole genome shotgun (WGS) entry which is preliminary data.</text>
</comment>
<dbReference type="STRING" id="1382798.PK35_08795"/>
<dbReference type="OrthoDB" id="1493289at2"/>
<evidence type="ECO:0000256" key="1">
    <source>
        <dbReference type="SAM" id="Phobius"/>
    </source>
</evidence>